<dbReference type="OrthoDB" id="7367179at2759"/>
<protein>
    <submittedName>
        <fullName evidence="1">Uncharacterized protein</fullName>
    </submittedName>
</protein>
<dbReference type="PANTHER" id="PTHR10773">
    <property type="entry name" value="DNA-DIRECTED RNA POLYMERASES I, II, AND III SUBUNIT RPABC2"/>
    <property type="match status" value="1"/>
</dbReference>
<organism evidence="1 2">
    <name type="scientific">Trichonephila inaurata madagascariensis</name>
    <dbReference type="NCBI Taxonomy" id="2747483"/>
    <lineage>
        <taxon>Eukaryota</taxon>
        <taxon>Metazoa</taxon>
        <taxon>Ecdysozoa</taxon>
        <taxon>Arthropoda</taxon>
        <taxon>Chelicerata</taxon>
        <taxon>Arachnida</taxon>
        <taxon>Araneae</taxon>
        <taxon>Araneomorphae</taxon>
        <taxon>Entelegynae</taxon>
        <taxon>Araneoidea</taxon>
        <taxon>Nephilidae</taxon>
        <taxon>Trichonephila</taxon>
        <taxon>Trichonephila inaurata</taxon>
    </lineage>
</organism>
<dbReference type="EMBL" id="BMAV01008955">
    <property type="protein sequence ID" value="GFY52896.1"/>
    <property type="molecule type" value="Genomic_DNA"/>
</dbReference>
<gene>
    <name evidence="1" type="ORF">TNIN_34611</name>
</gene>
<evidence type="ECO:0000313" key="1">
    <source>
        <dbReference type="EMBL" id="GFY52896.1"/>
    </source>
</evidence>
<comment type="caution">
    <text evidence="1">The sequence shown here is derived from an EMBL/GenBank/DDBJ whole genome shotgun (WGS) entry which is preliminary data.</text>
</comment>
<name>A0A8X6XGX5_9ARAC</name>
<reference evidence="1" key="1">
    <citation type="submission" date="2020-08" db="EMBL/GenBank/DDBJ databases">
        <title>Multicomponent nature underlies the extraordinary mechanical properties of spider dragline silk.</title>
        <authorList>
            <person name="Kono N."/>
            <person name="Nakamura H."/>
            <person name="Mori M."/>
            <person name="Yoshida Y."/>
            <person name="Ohtoshi R."/>
            <person name="Malay A.D."/>
            <person name="Moran D.A.P."/>
            <person name="Tomita M."/>
            <person name="Numata K."/>
            <person name="Arakawa K."/>
        </authorList>
    </citation>
    <scope>NUCLEOTIDE SEQUENCE</scope>
</reference>
<sequence length="364" mass="42245">MTNKPRRQVRRFFDSLPKLESHYCRKDSSKLYLEPLWTSKSQLYNAYKDDFCPREKAEPLIITSFCNIFEDLNLSLFRPKKDLCDACESFKTGNITESEHKMHTDMKKEARIQARIKDTASNNEVFAMNLQSVPLSPLSNVPALCYKTKLIVHNFTLYNVRKNKGYCYIWNECEGKLTSDGFSTITVTDLGKFIYQIPIGDDQELILYSDGCIYQNRNAVLSNALLNFSMQSKITIAQKFLEKGHTQMECDIMYSVIERALRHKQITVPADYAYLVKKERKIFTKSSIFIITSSTIFRQHCLFTSLSDSEKGVDDPTLTNIRASRYVPDGKIVYKLRHTNTMWEEFSIRTKKICAVPWNNIPQL</sequence>
<accession>A0A8X6XGX5</accession>
<keyword evidence="2" id="KW-1185">Reference proteome</keyword>
<proteinExistence type="predicted"/>
<dbReference type="PANTHER" id="PTHR10773:SF19">
    <property type="match status" value="1"/>
</dbReference>
<dbReference type="AlphaFoldDB" id="A0A8X6XGX5"/>
<evidence type="ECO:0000313" key="2">
    <source>
        <dbReference type="Proteomes" id="UP000886998"/>
    </source>
</evidence>
<dbReference type="Proteomes" id="UP000886998">
    <property type="component" value="Unassembled WGS sequence"/>
</dbReference>